<dbReference type="SUPFAM" id="SSF48452">
    <property type="entry name" value="TPR-like"/>
    <property type="match status" value="2"/>
</dbReference>
<dbReference type="InterPro" id="IPR018704">
    <property type="entry name" value="SecYEG/CpoB_TPR"/>
</dbReference>
<accession>A0ABT7QQ73</accession>
<dbReference type="Gene3D" id="1.25.40.10">
    <property type="entry name" value="Tetratricopeptide repeat domain"/>
    <property type="match status" value="2"/>
</dbReference>
<evidence type="ECO:0000259" key="2">
    <source>
        <dbReference type="Pfam" id="PF09976"/>
    </source>
</evidence>
<dbReference type="InterPro" id="IPR011990">
    <property type="entry name" value="TPR-like_helical_dom_sf"/>
</dbReference>
<dbReference type="InterPro" id="IPR019734">
    <property type="entry name" value="TPR_rpt"/>
</dbReference>
<name>A0ABT7QQ73_9BACT</name>
<gene>
    <name evidence="3" type="ORF">PF327_03175</name>
</gene>
<organism evidence="3 4">
    <name type="scientific">Sulfurovum xiamenensis</name>
    <dbReference type="NCBI Taxonomy" id="3019066"/>
    <lineage>
        <taxon>Bacteria</taxon>
        <taxon>Pseudomonadati</taxon>
        <taxon>Campylobacterota</taxon>
        <taxon>Epsilonproteobacteria</taxon>
        <taxon>Campylobacterales</taxon>
        <taxon>Sulfurovaceae</taxon>
        <taxon>Sulfurovum</taxon>
    </lineage>
</organism>
<dbReference type="Proteomes" id="UP001169066">
    <property type="component" value="Unassembled WGS sequence"/>
</dbReference>
<evidence type="ECO:0000313" key="4">
    <source>
        <dbReference type="Proteomes" id="UP001169066"/>
    </source>
</evidence>
<keyword evidence="1" id="KW-0732">Signal</keyword>
<reference evidence="3" key="1">
    <citation type="submission" date="2023-01" db="EMBL/GenBank/DDBJ databases">
        <title>Sulfurovum sp. XTW-4 genome assembly.</title>
        <authorList>
            <person name="Wang J."/>
        </authorList>
    </citation>
    <scope>NUCLEOTIDE SEQUENCE</scope>
    <source>
        <strain evidence="3">XTW-4</strain>
    </source>
</reference>
<dbReference type="SMART" id="SM00028">
    <property type="entry name" value="TPR"/>
    <property type="match status" value="4"/>
</dbReference>
<feature type="signal peptide" evidence="1">
    <location>
        <begin position="1"/>
        <end position="20"/>
    </location>
</feature>
<feature type="domain" description="Ancillary SecYEG translocon subunit/Cell division coordinator CpoB TPR" evidence="2">
    <location>
        <begin position="16"/>
        <end position="100"/>
    </location>
</feature>
<evidence type="ECO:0000256" key="1">
    <source>
        <dbReference type="SAM" id="SignalP"/>
    </source>
</evidence>
<dbReference type="Pfam" id="PF09976">
    <property type="entry name" value="TPR_21"/>
    <property type="match status" value="1"/>
</dbReference>
<keyword evidence="4" id="KW-1185">Reference proteome</keyword>
<comment type="caution">
    <text evidence="3">The sequence shown here is derived from an EMBL/GenBank/DDBJ whole genome shotgun (WGS) entry which is preliminary data.</text>
</comment>
<dbReference type="EMBL" id="JAQIBC010000001">
    <property type="protein sequence ID" value="MDM5263186.1"/>
    <property type="molecule type" value="Genomic_DNA"/>
</dbReference>
<feature type="chain" id="PRO_5047217301" description="Ancillary SecYEG translocon subunit/Cell division coordinator CpoB TPR domain-containing protein" evidence="1">
    <location>
        <begin position="21"/>
        <end position="427"/>
    </location>
</feature>
<dbReference type="RefSeq" id="WP_289401293.1">
    <property type="nucleotide sequence ID" value="NZ_JAQIBC010000001.1"/>
</dbReference>
<protein>
    <recommendedName>
        <fullName evidence="2">Ancillary SecYEG translocon subunit/Cell division coordinator CpoB TPR domain-containing protein</fullName>
    </recommendedName>
</protein>
<proteinExistence type="predicted"/>
<sequence>MLKKIITLSCVLFSVVTLQAREPEAQTINHMEIATIMYYDGKYDKALEELQMAKDSHTKIEWDKYHNMRGLIFLKNENYDSSISAFKKAIIATQQKSYTPPVEEKPKREYLFSAFSSKKKEEASVVKKPAFDPEKLRKEQIEEIYIYLSQAYYKAEQYINAVHALDAAGEKGRARASLFTLRAECYWKADQKGAAIDALSRGAKLFPDDAMLLKQKFYYFAELKLYQASIAAAKAYMKKLPANAQEYISLAQMLQSGGESEEAIKVLEEAKLKFPSSAKVYILLGHYYNQKDMPHVTADLFEKGSLYNPNYLKEAAEMYRRNGELAHALYLNSMMTDKEEKTKQKVAIFIGKGEFEKIIGIKDALDRYGLLQNDNMRYALAYAYYMVKDYDSAEAHLKKIEDDELFSKSTVIRKNIEKCRSNSLECI</sequence>
<evidence type="ECO:0000313" key="3">
    <source>
        <dbReference type="EMBL" id="MDM5263186.1"/>
    </source>
</evidence>